<sequence length="729" mass="81955">MHSLQLLSERSLKKGKAMKSLDHILFGAAYYDEYQPSSNLDADMQLMRKAHINVIRVGEGSWSHWEPEDGQFSLDWLEPVLDKAAENNIQAIIGVPTFAIPQWMVRKYPEIALSDDHGQKVPFGSREEHSYSHPVFRYYAARLIGKIVDRYAGHPSVIGWQLHNEPGLRLNYSTDAFEGFKDYLRKEYGSVEHLNKAWGLTYWSHELSTWDDLWKPEGNCQPQYDIAWHRYQALLTDDMLAWQSRLIRQHCRSDQFITVNMALGREAVDEARSSEHLDVAGSDPYFHMQDGLQLPEPDMAEDAWYPSGPWTIAQMADRTYSLKSAPFFVLETDGGPIGGSADNFPGYKGQWRQAGWQFVSRGADLIEYWHWQQLHYGTEMYWGGILPHDRKPGRVYAEISQLGGELAAAGDAVTDLKPDADVAILYSVGSRWGLTFEPYTAINGAGDAHRARNAGLYDHMLTAFYRGAFRTGHQVRMIQDTHLIDGSAEKPVVAPTAFVNQYPLLLVPGAYICSDALLSWLREYVKAGGHLVLGPRTAYADQYARARMETKPSMLDDLAGADYQEFSNIKSPISVKGTDSFKLRPGSAATEWIDCLQSEGAEILATSNHPHFSQFPLITSHVAGQGRVTMIGTVPNEALAASLFDYLLPDDPWLAGQTTISHSSAVNRYGRRLHFLFNWSWQTHRIAVPVSCTLLGKNEPLSSVELGPWDVVLLQETQVLADNPMDSGR</sequence>
<dbReference type="Gene3D" id="3.40.50.880">
    <property type="match status" value="1"/>
</dbReference>
<reference evidence="10 11" key="1">
    <citation type="submission" date="2019-07" db="EMBL/GenBank/DDBJ databases">
        <title>Bifidobacterium asteroides genomes.</title>
        <authorList>
            <person name="Zheng H."/>
        </authorList>
    </citation>
    <scope>NUCLEOTIDE SEQUENCE [LARGE SCALE GENOMIC DNA]</scope>
    <source>
        <strain evidence="10 11">W8111</strain>
    </source>
</reference>
<comment type="catalytic activity">
    <reaction evidence="1">
        <text>Hydrolysis of terminal non-reducing beta-D-galactose residues in beta-D-galactosides.</text>
        <dbReference type="EC" id="3.2.1.23"/>
    </reaction>
</comment>
<dbReference type="GO" id="GO:0009341">
    <property type="term" value="C:beta-galactosidase complex"/>
    <property type="evidence" value="ECO:0007669"/>
    <property type="project" value="InterPro"/>
</dbReference>
<keyword evidence="5 10" id="KW-0378">Hydrolase</keyword>
<evidence type="ECO:0000259" key="9">
    <source>
        <dbReference type="Pfam" id="PF08532"/>
    </source>
</evidence>
<feature type="domain" description="Glycoside hydrolase family 42 N-terminal" evidence="8">
    <location>
        <begin position="30"/>
        <end position="407"/>
    </location>
</feature>
<name>A0A556RA88_9BIFI</name>
<evidence type="ECO:0000256" key="2">
    <source>
        <dbReference type="ARBA" id="ARBA00005940"/>
    </source>
</evidence>
<keyword evidence="6" id="KW-0862">Zinc</keyword>
<dbReference type="GO" id="GO:0005975">
    <property type="term" value="P:carbohydrate metabolic process"/>
    <property type="evidence" value="ECO:0007669"/>
    <property type="project" value="InterPro"/>
</dbReference>
<dbReference type="SUPFAM" id="SSF52317">
    <property type="entry name" value="Class I glutamine amidotransferase-like"/>
    <property type="match status" value="1"/>
</dbReference>
<evidence type="ECO:0000256" key="5">
    <source>
        <dbReference type="ARBA" id="ARBA00022801"/>
    </source>
</evidence>
<dbReference type="EC" id="3.2.1.23" evidence="3"/>
<dbReference type="Gene3D" id="3.20.20.80">
    <property type="entry name" value="Glycosidases"/>
    <property type="match status" value="1"/>
</dbReference>
<dbReference type="InterPro" id="IPR029062">
    <property type="entry name" value="Class_I_gatase-like"/>
</dbReference>
<keyword evidence="7" id="KW-0326">Glycosidase</keyword>
<dbReference type="Proteomes" id="UP000317536">
    <property type="component" value="Unassembled WGS sequence"/>
</dbReference>
<dbReference type="GO" id="GO:0004565">
    <property type="term" value="F:beta-galactosidase activity"/>
    <property type="evidence" value="ECO:0007669"/>
    <property type="project" value="UniProtKB-EC"/>
</dbReference>
<organism evidence="10 11">
    <name type="scientific">Bifidobacterium asteroides</name>
    <dbReference type="NCBI Taxonomy" id="1684"/>
    <lineage>
        <taxon>Bacteria</taxon>
        <taxon>Bacillati</taxon>
        <taxon>Actinomycetota</taxon>
        <taxon>Actinomycetes</taxon>
        <taxon>Bifidobacteriales</taxon>
        <taxon>Bifidobacteriaceae</taxon>
        <taxon>Bifidobacterium</taxon>
    </lineage>
</organism>
<dbReference type="CDD" id="cd03143">
    <property type="entry name" value="A4_beta-galactosidase_middle_domain"/>
    <property type="match status" value="1"/>
</dbReference>
<gene>
    <name evidence="10" type="ORF">FPK29_05510</name>
</gene>
<dbReference type="AlphaFoldDB" id="A0A556RA88"/>
<dbReference type="InterPro" id="IPR003476">
    <property type="entry name" value="Glyco_hydro_42"/>
</dbReference>
<proteinExistence type="inferred from homology"/>
<comment type="similarity">
    <text evidence="2">Belongs to the glycosyl hydrolase 42 family.</text>
</comment>
<comment type="caution">
    <text evidence="10">The sequence shown here is derived from an EMBL/GenBank/DDBJ whole genome shotgun (WGS) entry which is preliminary data.</text>
</comment>
<dbReference type="InterPro" id="IPR013738">
    <property type="entry name" value="Beta_galactosidase_Trimer"/>
</dbReference>
<dbReference type="Pfam" id="PF02449">
    <property type="entry name" value="Glyco_hydro_42"/>
    <property type="match status" value="1"/>
</dbReference>
<evidence type="ECO:0000313" key="11">
    <source>
        <dbReference type="Proteomes" id="UP000317536"/>
    </source>
</evidence>
<evidence type="ECO:0000313" key="10">
    <source>
        <dbReference type="EMBL" id="TSJ85806.1"/>
    </source>
</evidence>
<dbReference type="InterPro" id="IPR013529">
    <property type="entry name" value="Glyco_hydro_42_N"/>
</dbReference>
<dbReference type="Pfam" id="PF08532">
    <property type="entry name" value="Glyco_hydro_42M"/>
    <property type="match status" value="1"/>
</dbReference>
<evidence type="ECO:0000256" key="6">
    <source>
        <dbReference type="ARBA" id="ARBA00022833"/>
    </source>
</evidence>
<evidence type="ECO:0000256" key="3">
    <source>
        <dbReference type="ARBA" id="ARBA00012756"/>
    </source>
</evidence>
<evidence type="ECO:0000256" key="7">
    <source>
        <dbReference type="ARBA" id="ARBA00023295"/>
    </source>
</evidence>
<accession>A0A556RA88</accession>
<dbReference type="GO" id="GO:0046872">
    <property type="term" value="F:metal ion binding"/>
    <property type="evidence" value="ECO:0007669"/>
    <property type="project" value="UniProtKB-KW"/>
</dbReference>
<evidence type="ECO:0000256" key="4">
    <source>
        <dbReference type="ARBA" id="ARBA00022723"/>
    </source>
</evidence>
<keyword evidence="4" id="KW-0479">Metal-binding</keyword>
<dbReference type="SUPFAM" id="SSF51445">
    <property type="entry name" value="(Trans)glycosidases"/>
    <property type="match status" value="1"/>
</dbReference>
<dbReference type="PANTHER" id="PTHR36447">
    <property type="entry name" value="BETA-GALACTOSIDASE GANA"/>
    <property type="match status" value="1"/>
</dbReference>
<dbReference type="PANTHER" id="PTHR36447:SF2">
    <property type="entry name" value="BETA-GALACTOSIDASE YESZ"/>
    <property type="match status" value="1"/>
</dbReference>
<evidence type="ECO:0000259" key="8">
    <source>
        <dbReference type="Pfam" id="PF02449"/>
    </source>
</evidence>
<protein>
    <recommendedName>
        <fullName evidence="3">beta-galactosidase</fullName>
        <ecNumber evidence="3">3.2.1.23</ecNumber>
    </recommendedName>
</protein>
<dbReference type="EMBL" id="VMHJ01000002">
    <property type="protein sequence ID" value="TSJ85806.1"/>
    <property type="molecule type" value="Genomic_DNA"/>
</dbReference>
<feature type="domain" description="Beta-galactosidase trimerisation" evidence="9">
    <location>
        <begin position="420"/>
        <end position="647"/>
    </location>
</feature>
<dbReference type="InterPro" id="IPR017853">
    <property type="entry name" value="GH"/>
</dbReference>
<evidence type="ECO:0000256" key="1">
    <source>
        <dbReference type="ARBA" id="ARBA00001412"/>
    </source>
</evidence>